<dbReference type="EC" id="5.1.1.1" evidence="4"/>
<feature type="binding site" evidence="4 6">
    <location>
        <position position="142"/>
    </location>
    <ligand>
        <name>substrate</name>
    </ligand>
</feature>
<dbReference type="PROSITE" id="PS00395">
    <property type="entry name" value="ALANINE_RACEMASE"/>
    <property type="match status" value="1"/>
</dbReference>
<dbReference type="SUPFAM" id="SSF51419">
    <property type="entry name" value="PLP-binding barrel"/>
    <property type="match status" value="1"/>
</dbReference>
<feature type="binding site" evidence="4 6">
    <location>
        <position position="324"/>
    </location>
    <ligand>
        <name>substrate</name>
    </ligand>
</feature>
<dbReference type="InterPro" id="IPR020622">
    <property type="entry name" value="Ala_racemase_pyridoxalP-BS"/>
</dbReference>
<keyword evidence="2 4" id="KW-0663">Pyridoxal phosphate</keyword>
<dbReference type="NCBIfam" id="TIGR00492">
    <property type="entry name" value="alr"/>
    <property type="match status" value="1"/>
</dbReference>
<dbReference type="Gene3D" id="3.20.20.10">
    <property type="entry name" value="Alanine racemase"/>
    <property type="match status" value="1"/>
</dbReference>
<comment type="function">
    <text evidence="4">Catalyzes the interconversion of L-alanine and D-alanine. May also act on other amino acids.</text>
</comment>
<dbReference type="InterPro" id="IPR001608">
    <property type="entry name" value="Ala_racemase_N"/>
</dbReference>
<comment type="similarity">
    <text evidence="4">Belongs to the alanine racemase family.</text>
</comment>
<feature type="active site" description="Proton acceptor; specific for D-alanine" evidence="4">
    <location>
        <position position="46"/>
    </location>
</feature>
<dbReference type="CDD" id="cd00430">
    <property type="entry name" value="PLPDE_III_AR"/>
    <property type="match status" value="1"/>
</dbReference>
<sequence>MLLNGAKQTKNELRTWIEIDRKAIAHNYKIFRSVIPKTCSLMAVVKSNAYGHDLISFSKEIVTIGVDWLGVDSIVEGIALRREGVGAPILVLGHTLDGRIAEARKYNISITVSNMAALKEIARYPSEKCPNLHVKVDTGMHRQGFLIGELPDVMRLVTGKKNKLAVEGLYTHFAVAKNPSFPAYTVGQIALLKQWINEFKRLGLVPVTHAAATSGAVLFPEAHFDMVRIGIGSYGLWPSKEVEAFASRKFSLAPILSWKTIIGETKELEAGMGVGYDLTETLERKTKIAVVPIGYWHGYSRVFSSVGSMLVRGRRARVVGRVSMDMVVLDVTDVPKAAPGDEVVIIGEQDGKHVTVDDLARMSDSINYEVVTRINPLIKRIYLP</sequence>
<keyword evidence="3 4" id="KW-0413">Isomerase</keyword>
<dbReference type="GO" id="GO:0008784">
    <property type="term" value="F:alanine racemase activity"/>
    <property type="evidence" value="ECO:0007669"/>
    <property type="project" value="UniProtKB-UniRule"/>
</dbReference>
<dbReference type="InterPro" id="IPR011079">
    <property type="entry name" value="Ala_racemase_C"/>
</dbReference>
<comment type="cofactor">
    <cofactor evidence="1 4 5">
        <name>pyridoxal 5'-phosphate</name>
        <dbReference type="ChEBI" id="CHEBI:597326"/>
    </cofactor>
</comment>
<comment type="pathway">
    <text evidence="4">Amino-acid biosynthesis; D-alanine biosynthesis; D-alanine from L-alanine: step 1/1.</text>
</comment>
<dbReference type="GO" id="GO:0030170">
    <property type="term" value="F:pyridoxal phosphate binding"/>
    <property type="evidence" value="ECO:0007669"/>
    <property type="project" value="UniProtKB-UniRule"/>
</dbReference>
<evidence type="ECO:0000256" key="4">
    <source>
        <dbReference type="HAMAP-Rule" id="MF_01201"/>
    </source>
</evidence>
<dbReference type="AlphaFoldDB" id="A0A1J4V6Y3"/>
<name>A0A1J4V6Y3_9BACT</name>
<evidence type="ECO:0000256" key="2">
    <source>
        <dbReference type="ARBA" id="ARBA00022898"/>
    </source>
</evidence>
<dbReference type="STRING" id="1805282.AUJ44_03775"/>
<feature type="active site" description="Proton acceptor; specific for L-alanine" evidence="4">
    <location>
        <position position="276"/>
    </location>
</feature>
<gene>
    <name evidence="8" type="ORF">AUJ44_03775</name>
</gene>
<evidence type="ECO:0000313" key="9">
    <source>
        <dbReference type="Proteomes" id="UP000183206"/>
    </source>
</evidence>
<comment type="catalytic activity">
    <reaction evidence="4">
        <text>L-alanine = D-alanine</text>
        <dbReference type="Rhea" id="RHEA:20249"/>
        <dbReference type="ChEBI" id="CHEBI:57416"/>
        <dbReference type="ChEBI" id="CHEBI:57972"/>
        <dbReference type="EC" id="5.1.1.1"/>
    </reaction>
</comment>
<evidence type="ECO:0000256" key="3">
    <source>
        <dbReference type="ARBA" id="ARBA00023235"/>
    </source>
</evidence>
<reference evidence="8 9" key="1">
    <citation type="journal article" date="2016" name="Environ. Microbiol.">
        <title>Genomic resolution of a cold subsurface aquifer community provides metabolic insights for novel microbes adapted to high CO concentrations.</title>
        <authorList>
            <person name="Probst A.J."/>
            <person name="Castelle C.J."/>
            <person name="Singh A."/>
            <person name="Brown C.T."/>
            <person name="Anantharaman K."/>
            <person name="Sharon I."/>
            <person name="Hug L.A."/>
            <person name="Burstein D."/>
            <person name="Emerson J.B."/>
            <person name="Thomas B.C."/>
            <person name="Banfield J.F."/>
        </authorList>
    </citation>
    <scope>NUCLEOTIDE SEQUENCE [LARGE SCALE GENOMIC DNA]</scope>
    <source>
        <strain evidence="8">CG1_02_47_685</strain>
    </source>
</reference>
<evidence type="ECO:0000256" key="1">
    <source>
        <dbReference type="ARBA" id="ARBA00001933"/>
    </source>
</evidence>
<evidence type="ECO:0000313" key="8">
    <source>
        <dbReference type="EMBL" id="OIO31784.1"/>
    </source>
</evidence>
<dbReference type="InterPro" id="IPR029066">
    <property type="entry name" value="PLP-binding_barrel"/>
</dbReference>
<dbReference type="InterPro" id="IPR009006">
    <property type="entry name" value="Ala_racemase/Decarboxylase_C"/>
</dbReference>
<dbReference type="Proteomes" id="UP000183206">
    <property type="component" value="Unassembled WGS sequence"/>
</dbReference>
<dbReference type="UniPathway" id="UPA00042">
    <property type="reaction ID" value="UER00497"/>
</dbReference>
<dbReference type="PRINTS" id="PR00992">
    <property type="entry name" value="ALARACEMASE"/>
</dbReference>
<dbReference type="InterPro" id="IPR000821">
    <property type="entry name" value="Ala_racemase"/>
</dbReference>
<feature type="domain" description="Alanine racemase C-terminal" evidence="7">
    <location>
        <begin position="255"/>
        <end position="383"/>
    </location>
</feature>
<dbReference type="HAMAP" id="MF_01201">
    <property type="entry name" value="Ala_racemase"/>
    <property type="match status" value="1"/>
</dbReference>
<dbReference type="SMART" id="SM01005">
    <property type="entry name" value="Ala_racemase_C"/>
    <property type="match status" value="1"/>
</dbReference>
<dbReference type="GO" id="GO:0005829">
    <property type="term" value="C:cytosol"/>
    <property type="evidence" value="ECO:0007669"/>
    <property type="project" value="TreeGrafter"/>
</dbReference>
<dbReference type="Pfam" id="PF01168">
    <property type="entry name" value="Ala_racemase_N"/>
    <property type="match status" value="1"/>
</dbReference>
<dbReference type="FunFam" id="3.20.20.10:FF:000002">
    <property type="entry name" value="Alanine racemase"/>
    <property type="match status" value="1"/>
</dbReference>
<dbReference type="PANTHER" id="PTHR30511:SF0">
    <property type="entry name" value="ALANINE RACEMASE, CATABOLIC-RELATED"/>
    <property type="match status" value="1"/>
</dbReference>
<dbReference type="GO" id="GO:0030632">
    <property type="term" value="P:D-alanine biosynthetic process"/>
    <property type="evidence" value="ECO:0007669"/>
    <property type="project" value="UniProtKB-UniRule"/>
</dbReference>
<evidence type="ECO:0000256" key="5">
    <source>
        <dbReference type="PIRSR" id="PIRSR600821-50"/>
    </source>
</evidence>
<dbReference type="EMBL" id="MNVO01000056">
    <property type="protein sequence ID" value="OIO31784.1"/>
    <property type="molecule type" value="Genomic_DNA"/>
</dbReference>
<dbReference type="SUPFAM" id="SSF50621">
    <property type="entry name" value="Alanine racemase C-terminal domain-like"/>
    <property type="match status" value="1"/>
</dbReference>
<protein>
    <recommendedName>
        <fullName evidence="4">Alanine racemase</fullName>
        <ecNumber evidence="4">5.1.1.1</ecNumber>
    </recommendedName>
</protein>
<evidence type="ECO:0000259" key="7">
    <source>
        <dbReference type="SMART" id="SM01005"/>
    </source>
</evidence>
<proteinExistence type="inferred from homology"/>
<feature type="modified residue" description="N6-(pyridoxal phosphate)lysine" evidence="4 5">
    <location>
        <position position="46"/>
    </location>
</feature>
<evidence type="ECO:0000256" key="6">
    <source>
        <dbReference type="PIRSR" id="PIRSR600821-52"/>
    </source>
</evidence>
<dbReference type="PANTHER" id="PTHR30511">
    <property type="entry name" value="ALANINE RACEMASE"/>
    <property type="match status" value="1"/>
</dbReference>
<comment type="caution">
    <text evidence="8">The sequence shown here is derived from an EMBL/GenBank/DDBJ whole genome shotgun (WGS) entry which is preliminary data.</text>
</comment>
<dbReference type="Pfam" id="PF00842">
    <property type="entry name" value="Ala_racemase_C"/>
    <property type="match status" value="1"/>
</dbReference>
<dbReference type="Gene3D" id="2.40.37.10">
    <property type="entry name" value="Lyase, Ornithine Decarboxylase, Chain A, domain 1"/>
    <property type="match status" value="1"/>
</dbReference>
<accession>A0A1J4V6Y3</accession>
<organism evidence="8 9">
    <name type="scientific">Candidatus Nomurabacteria bacterium CG1_02_47_685</name>
    <dbReference type="NCBI Taxonomy" id="1805282"/>
    <lineage>
        <taxon>Bacteria</taxon>
        <taxon>Candidatus Nomuraibacteriota</taxon>
    </lineage>
</organism>